<sequence length="62" mass="6695">MPTGSISLKSKEGKPQTFPNSLLLLFACARSQGPPRWPPGVSFLGAPLCWVFWGAPRIGGPW</sequence>
<evidence type="ECO:0000313" key="1">
    <source>
        <dbReference type="EMBL" id="CDJ63771.1"/>
    </source>
</evidence>
<keyword evidence="2" id="KW-1185">Reference proteome</keyword>
<dbReference type="GeneID" id="25476045"/>
<reference evidence="1" key="2">
    <citation type="submission" date="2013-10" db="EMBL/GenBank/DDBJ databases">
        <authorList>
            <person name="Aslett M."/>
        </authorList>
    </citation>
    <scope>NUCLEOTIDE SEQUENCE [LARGE SCALE GENOMIC DNA]</scope>
    <source>
        <strain evidence="1">Houghton</strain>
    </source>
</reference>
<organism evidence="1 2">
    <name type="scientific">Eimeria necatrix</name>
    <dbReference type="NCBI Taxonomy" id="51315"/>
    <lineage>
        <taxon>Eukaryota</taxon>
        <taxon>Sar</taxon>
        <taxon>Alveolata</taxon>
        <taxon>Apicomplexa</taxon>
        <taxon>Conoidasida</taxon>
        <taxon>Coccidia</taxon>
        <taxon>Eucoccidiorida</taxon>
        <taxon>Eimeriorina</taxon>
        <taxon>Eimeriidae</taxon>
        <taxon>Eimeria</taxon>
    </lineage>
</organism>
<accession>U6MIC4</accession>
<protein>
    <submittedName>
        <fullName evidence="1">Uncharacterized protein</fullName>
    </submittedName>
</protein>
<dbReference type="Proteomes" id="UP000030754">
    <property type="component" value="Unassembled WGS sequence"/>
</dbReference>
<evidence type="ECO:0000313" key="2">
    <source>
        <dbReference type="Proteomes" id="UP000030754"/>
    </source>
</evidence>
<dbReference type="AlphaFoldDB" id="U6MIC4"/>
<dbReference type="EMBL" id="HG722867">
    <property type="protein sequence ID" value="CDJ63771.1"/>
    <property type="molecule type" value="Genomic_DNA"/>
</dbReference>
<reference evidence="1" key="1">
    <citation type="submission" date="2013-10" db="EMBL/GenBank/DDBJ databases">
        <title>Genomic analysis of the causative agents of coccidiosis in chickens.</title>
        <authorList>
            <person name="Reid A.J."/>
            <person name="Blake D."/>
            <person name="Billington K."/>
            <person name="Browne H."/>
            <person name="Dunn M."/>
            <person name="Hung S."/>
            <person name="Kawahara F."/>
            <person name="Miranda-Saavedra D."/>
            <person name="Mourier T."/>
            <person name="Nagra H."/>
            <person name="Otto T.D."/>
            <person name="Rawlings N."/>
            <person name="Sanchez A."/>
            <person name="Sanders M."/>
            <person name="Subramaniam C."/>
            <person name="Tay Y."/>
            <person name="Dear P."/>
            <person name="Doerig C."/>
            <person name="Gruber A."/>
            <person name="Parkinson J."/>
            <person name="Shirley M."/>
            <person name="Wan K.L."/>
            <person name="Berriman M."/>
            <person name="Tomley F."/>
            <person name="Pain A."/>
        </authorList>
    </citation>
    <scope>NUCLEOTIDE SEQUENCE [LARGE SCALE GENOMIC DNA]</scope>
    <source>
        <strain evidence="1">Houghton</strain>
    </source>
</reference>
<dbReference type="VEuPathDB" id="ToxoDB:ENH_00059050"/>
<proteinExistence type="predicted"/>
<dbReference type="RefSeq" id="XP_013439096.1">
    <property type="nucleotide sequence ID" value="XM_013583642.1"/>
</dbReference>
<gene>
    <name evidence="1" type="ORF">ENH_00059050</name>
</gene>
<name>U6MIC4_9EIME</name>